<dbReference type="CDD" id="cd11916">
    <property type="entry name" value="SH3_Sorbs1_3"/>
    <property type="match status" value="1"/>
</dbReference>
<evidence type="ECO:0000256" key="5">
    <source>
        <dbReference type="SAM" id="MobiDB-lite"/>
    </source>
</evidence>
<evidence type="ECO:0000256" key="1">
    <source>
        <dbReference type="ARBA" id="ARBA00004282"/>
    </source>
</evidence>
<feature type="compositionally biased region" description="Pro residues" evidence="5">
    <location>
        <begin position="253"/>
        <end position="265"/>
    </location>
</feature>
<feature type="compositionally biased region" description="Basic and acidic residues" evidence="5">
    <location>
        <begin position="523"/>
        <end position="539"/>
    </location>
</feature>
<feature type="domain" description="SH3" evidence="6">
    <location>
        <begin position="806"/>
        <end position="865"/>
    </location>
</feature>
<evidence type="ECO:0000256" key="4">
    <source>
        <dbReference type="PROSITE-ProRule" id="PRU00192"/>
    </source>
</evidence>
<dbReference type="PROSITE" id="PS50002">
    <property type="entry name" value="SH3"/>
    <property type="match status" value="3"/>
</dbReference>
<dbReference type="EMBL" id="OX459943">
    <property type="protein sequence ID" value="CAI9177913.1"/>
    <property type="molecule type" value="Genomic_DNA"/>
</dbReference>
<dbReference type="Pfam" id="PF02208">
    <property type="entry name" value="Sorb"/>
    <property type="match status" value="1"/>
</dbReference>
<feature type="region of interest" description="Disordered" evidence="5">
    <location>
        <begin position="101"/>
        <end position="172"/>
    </location>
</feature>
<comment type="subcellular location">
    <subcellularLocation>
        <location evidence="1">Cell junction</location>
    </subcellularLocation>
</comment>
<accession>A0ABN8ZWJ2</accession>
<dbReference type="SMART" id="SM00459">
    <property type="entry name" value="Sorb"/>
    <property type="match status" value="1"/>
</dbReference>
<name>A0ABN8ZWJ2_RANTA</name>
<proteinExistence type="predicted"/>
<feature type="compositionally biased region" description="Low complexity" evidence="5">
    <location>
        <begin position="649"/>
        <end position="663"/>
    </location>
</feature>
<feature type="compositionally biased region" description="Basic and acidic residues" evidence="5">
    <location>
        <begin position="1202"/>
        <end position="1220"/>
    </location>
</feature>
<dbReference type="PRINTS" id="PR00499">
    <property type="entry name" value="P67PHOX"/>
</dbReference>
<feature type="region of interest" description="Disordered" evidence="5">
    <location>
        <begin position="1176"/>
        <end position="1240"/>
    </location>
</feature>
<feature type="compositionally biased region" description="Basic and acidic residues" evidence="5">
    <location>
        <begin position="367"/>
        <end position="378"/>
    </location>
</feature>
<dbReference type="Pfam" id="PF07653">
    <property type="entry name" value="SH3_2"/>
    <property type="match status" value="1"/>
</dbReference>
<evidence type="ECO:0000256" key="2">
    <source>
        <dbReference type="ARBA" id="ARBA00022443"/>
    </source>
</evidence>
<keyword evidence="2 4" id="KW-0728">SH3 domain</keyword>
<evidence type="ECO:0000256" key="3">
    <source>
        <dbReference type="ARBA" id="ARBA00022949"/>
    </source>
</evidence>
<dbReference type="SUPFAM" id="SSF50044">
    <property type="entry name" value="SH3-domain"/>
    <property type="match status" value="3"/>
</dbReference>
<feature type="compositionally biased region" description="Basic and acidic residues" evidence="5">
    <location>
        <begin position="118"/>
        <end position="128"/>
    </location>
</feature>
<dbReference type="CDD" id="cd11922">
    <property type="entry name" value="SH3_Sorbs1_2"/>
    <property type="match status" value="1"/>
</dbReference>
<dbReference type="InterPro" id="IPR035610">
    <property type="entry name" value="SORBS1_SH3_1"/>
</dbReference>
<feature type="compositionally biased region" description="Polar residues" evidence="5">
    <location>
        <begin position="450"/>
        <end position="463"/>
    </location>
</feature>
<organism evidence="8 9">
    <name type="scientific">Rangifer tarandus platyrhynchus</name>
    <name type="common">Svalbard reindeer</name>
    <dbReference type="NCBI Taxonomy" id="3082113"/>
    <lineage>
        <taxon>Eukaryota</taxon>
        <taxon>Metazoa</taxon>
        <taxon>Chordata</taxon>
        <taxon>Craniata</taxon>
        <taxon>Vertebrata</taxon>
        <taxon>Euteleostomi</taxon>
        <taxon>Mammalia</taxon>
        <taxon>Eutheria</taxon>
        <taxon>Laurasiatheria</taxon>
        <taxon>Artiodactyla</taxon>
        <taxon>Ruminantia</taxon>
        <taxon>Pecora</taxon>
        <taxon>Cervidae</taxon>
        <taxon>Odocoileinae</taxon>
        <taxon>Rangifer</taxon>
    </lineage>
</organism>
<feature type="compositionally biased region" description="Polar residues" evidence="5">
    <location>
        <begin position="279"/>
        <end position="316"/>
    </location>
</feature>
<feature type="region of interest" description="Disordered" evidence="5">
    <location>
        <begin position="956"/>
        <end position="988"/>
    </location>
</feature>
<sequence length="1370" mass="151101">MHLSSTLHHCTEPQLQKTCFVTTMSSECDVGASKAVVNGLAPGSNGQDKATADPLRARSISAVKIIPVKTVKNSAGLVLPPDMDPTRICTGKGAVTLRASSSYREIPSSSPVSPQETPKQERKTDEWRLSSNADANGNAQPSSLAAKGYRSVHPILPSGKPQGATSSSPAPPEVIVVPLYRVNTDRGHEGADRPPASLGPHGPPVPAAAPAGSPLTFPTLDDFIPPHLQRRPHHSQPASAPGSLPPASQTPPSFSPPPPLVPPVPEGLRRVSEPDLTGAVSSTDSSPLLNEVSSSHAGTDSQTFASVSKPSSAYPSTTIVNPTIVLLQHNREQQKRLSSLSDPASERRVGEQDLAPAQEKPTSPGRASERKAKDDSRQAAKSTQDLSDVCMDEVGIPLRNTERSKDWYKTMFKQIHKLNRDTPEENPYFPTYKFPELPEIQQNSEEDNPYTPTYQFPASTPSPKSEDDDSDLYSPRYSFSEDTKSPLSVPRSKSEMSCIDGEKVVKRSATLPLPTRSSSLKSSPERTDWEPPDKKVDTRKYRAEPRSIYEYQPGKSSVLTNEKMSRDISPEEIDLKNEPWYKFFSELEFGKPPPKKIWDYTPGDCSILPREDRKTNLETDLNLCQTELEADLEKTETLNKAPSTNLSQSSAISPTPEISSEPPGYVYSSNFHAVKRESDGAPGDLTSLENERQIYKSVLEGGDIPLQGLSGLKRPSSSASTKDSESPRHFIPADYLESTEEFIRRRHDDKEKLLADQRRLKREQEEADIAARRHTGVIPTHHQFITNERFGDLLNIDDTAKRKSGSEMRPARAKFDFKAQTLKELPLQKGDIVYIYKQIDQNWYEGEHHGRVGIFPRTYIELLPPAEKAQPKKLAPVQVLEYGEAIAKFNFNGDTQVEMSFRKGERITLLRQVDENWYEGRIPGTSRQGIFPITYVDVIKRPLVKNPADYIDMPFSSSPSRSATASPQFSGHSKLLMPAPSSLPHPRRALSPEMHAVTSEWISLTVGVPSRLPLALTPPLPPLPEASIYSSDPLALFARPSSSLPLSLPRSGWSDRSTPHSAVSPLALPPPHKAHSPAPGAQASLHVNGDSGTYVQPPGVLQDSFSQPWLGRSDRVISELSDAFSSQGKRQPWRDGNGARERKAEREAGERCPGGPAISKKSCLRPSDVVRCLSTEQRLTDLHTPEESRPRQQPLGGPFSGREAERSELQRGGEPAERKAARTGASQPSHHSLRAGPDLTESEKSYVEAVCNEIINIAEKSVHYCSTVSHPLDFHHKVSPSDNKSSLIISQQPQVQQRRVAPDRSQTSQDLFSYQALYSYIPQNDDELELRDGDIVDVMEKCDDGWFVGTSRRTRQFGTFPGNYVKPLYL</sequence>
<feature type="region of interest" description="Disordered" evidence="5">
    <location>
        <begin position="331"/>
        <end position="386"/>
    </location>
</feature>
<dbReference type="Gene3D" id="2.30.30.40">
    <property type="entry name" value="SH3 Domains"/>
    <property type="match status" value="3"/>
</dbReference>
<dbReference type="CDD" id="cd11919">
    <property type="entry name" value="SH3_Sorbs1_1"/>
    <property type="match status" value="1"/>
</dbReference>
<feature type="region of interest" description="Disordered" evidence="5">
    <location>
        <begin position="1047"/>
        <end position="1094"/>
    </location>
</feature>
<evidence type="ECO:0000313" key="8">
    <source>
        <dbReference type="EMBL" id="CAI9177913.1"/>
    </source>
</evidence>
<evidence type="ECO:0000259" key="6">
    <source>
        <dbReference type="PROSITE" id="PS50002"/>
    </source>
</evidence>
<dbReference type="PANTHER" id="PTHR14167">
    <property type="entry name" value="SH3 DOMAIN-CONTAINING"/>
    <property type="match status" value="1"/>
</dbReference>
<feature type="domain" description="SoHo" evidence="7">
    <location>
        <begin position="379"/>
        <end position="482"/>
    </location>
</feature>
<feature type="region of interest" description="Disordered" evidence="5">
    <location>
        <begin position="185"/>
        <end position="316"/>
    </location>
</feature>
<dbReference type="InterPro" id="IPR035606">
    <property type="entry name" value="SORBS1_SH3"/>
</dbReference>
<feature type="domain" description="SH3" evidence="6">
    <location>
        <begin position="1309"/>
        <end position="1370"/>
    </location>
</feature>
<dbReference type="PANTHER" id="PTHR14167:SF64">
    <property type="entry name" value="SORBIN AND SH3 DOMAIN-CONTAINING PROTEIN 1"/>
    <property type="match status" value="1"/>
</dbReference>
<evidence type="ECO:0008006" key="10">
    <source>
        <dbReference type="Google" id="ProtNLM"/>
    </source>
</evidence>
<protein>
    <recommendedName>
        <fullName evidence="10">Sorbin and SH3 domain containing 1</fullName>
    </recommendedName>
</protein>
<keyword evidence="3" id="KW-0965">Cell junction</keyword>
<dbReference type="InterPro" id="IPR003127">
    <property type="entry name" value="SoHo_dom"/>
</dbReference>
<feature type="compositionally biased region" description="Basic and acidic residues" evidence="5">
    <location>
        <begin position="1137"/>
        <end position="1150"/>
    </location>
</feature>
<dbReference type="InterPro" id="IPR035611">
    <property type="entry name" value="SORBS1_SH3_2"/>
</dbReference>
<dbReference type="InterPro" id="IPR036028">
    <property type="entry name" value="SH3-like_dom_sf"/>
</dbReference>
<feature type="compositionally biased region" description="Low complexity" evidence="5">
    <location>
        <begin position="235"/>
        <end position="252"/>
    </location>
</feature>
<reference evidence="8" key="1">
    <citation type="submission" date="2023-04" db="EMBL/GenBank/DDBJ databases">
        <authorList>
            <consortium name="ELIXIR-Norway"/>
        </authorList>
    </citation>
    <scope>NUCLEOTIDE SEQUENCE [LARGE SCALE GENOMIC DNA]</scope>
</reference>
<feature type="region of interest" description="Disordered" evidence="5">
    <location>
        <begin position="1122"/>
        <end position="1160"/>
    </location>
</feature>
<dbReference type="Pfam" id="PF14604">
    <property type="entry name" value="SH3_9"/>
    <property type="match status" value="1"/>
</dbReference>
<feature type="compositionally biased region" description="Polar residues" evidence="5">
    <location>
        <begin position="129"/>
        <end position="143"/>
    </location>
</feature>
<gene>
    <name evidence="8" type="ORF">MRATA1EN1_LOCUS26875</name>
</gene>
<dbReference type="Pfam" id="PF00018">
    <property type="entry name" value="SH3_1"/>
    <property type="match status" value="1"/>
</dbReference>
<feature type="compositionally biased region" description="Polar residues" evidence="5">
    <location>
        <begin position="638"/>
        <end position="648"/>
    </location>
</feature>
<feature type="compositionally biased region" description="Low complexity" evidence="5">
    <location>
        <begin position="956"/>
        <end position="967"/>
    </location>
</feature>
<feature type="region of interest" description="Disordered" evidence="5">
    <location>
        <begin position="439"/>
        <end position="539"/>
    </location>
</feature>
<feature type="compositionally biased region" description="Basic and acidic residues" evidence="5">
    <location>
        <begin position="1178"/>
        <end position="1190"/>
    </location>
</feature>
<feature type="region of interest" description="Disordered" evidence="5">
    <location>
        <begin position="637"/>
        <end position="664"/>
    </location>
</feature>
<dbReference type="Proteomes" id="UP001176941">
    <property type="component" value="Chromosome 7"/>
</dbReference>
<dbReference type="PROSITE" id="PS50831">
    <property type="entry name" value="SOHO"/>
    <property type="match status" value="1"/>
</dbReference>
<evidence type="ECO:0000313" key="9">
    <source>
        <dbReference type="Proteomes" id="UP001176941"/>
    </source>
</evidence>
<keyword evidence="9" id="KW-1185">Reference proteome</keyword>
<dbReference type="InterPro" id="IPR001452">
    <property type="entry name" value="SH3_domain"/>
</dbReference>
<dbReference type="SMART" id="SM00326">
    <property type="entry name" value="SH3"/>
    <property type="match status" value="3"/>
</dbReference>
<feature type="compositionally biased region" description="Low complexity" evidence="5">
    <location>
        <begin position="101"/>
        <end position="113"/>
    </location>
</feature>
<dbReference type="InterPro" id="IPR050384">
    <property type="entry name" value="Endophilin_SH3RF"/>
</dbReference>
<feature type="domain" description="SH3" evidence="6">
    <location>
        <begin position="880"/>
        <end position="941"/>
    </location>
</feature>
<feature type="region of interest" description="Disordered" evidence="5">
    <location>
        <begin position="705"/>
        <end position="729"/>
    </location>
</feature>
<evidence type="ECO:0000259" key="7">
    <source>
        <dbReference type="PROSITE" id="PS50831"/>
    </source>
</evidence>